<evidence type="ECO:0000256" key="2">
    <source>
        <dbReference type="SAM" id="Phobius"/>
    </source>
</evidence>
<keyword evidence="2" id="KW-0472">Membrane</keyword>
<accession>A0A916YI01</accession>
<dbReference type="AlphaFoldDB" id="A0A916YI01"/>
<feature type="domain" description="TadE-like" evidence="3">
    <location>
        <begin position="14"/>
        <end position="53"/>
    </location>
</feature>
<name>A0A916YI01_9SPHN</name>
<evidence type="ECO:0000313" key="4">
    <source>
        <dbReference type="EMBL" id="GGD46548.1"/>
    </source>
</evidence>
<sequence>MTNPFAKFRRDEAGSTIIEMAVLLPVLITMLIGVFQAGMYLQAQNAVRGVAGEMSRFMAVEAQKGNGFSDEDIELKAMAVAVSAPYLLHSEGLQVFIENEETQSMDRVRRIDVRMKYKVPNLLGFTDVPLLNLDYTRSVFIPGADLPDPDPVDPGTVEEPVFGT</sequence>
<evidence type="ECO:0000313" key="5">
    <source>
        <dbReference type="Proteomes" id="UP000598997"/>
    </source>
</evidence>
<dbReference type="InterPro" id="IPR012495">
    <property type="entry name" value="TadE-like_dom"/>
</dbReference>
<keyword evidence="5" id="KW-1185">Reference proteome</keyword>
<protein>
    <recommendedName>
        <fullName evidence="3">TadE-like domain-containing protein</fullName>
    </recommendedName>
</protein>
<keyword evidence="2" id="KW-0812">Transmembrane</keyword>
<feature type="region of interest" description="Disordered" evidence="1">
    <location>
        <begin position="145"/>
        <end position="164"/>
    </location>
</feature>
<comment type="caution">
    <text evidence="4">The sequence shown here is derived from an EMBL/GenBank/DDBJ whole genome shotgun (WGS) entry which is preliminary data.</text>
</comment>
<organism evidence="4 5">
    <name type="scientific">Croceicoccus pelagius</name>
    <dbReference type="NCBI Taxonomy" id="1703341"/>
    <lineage>
        <taxon>Bacteria</taxon>
        <taxon>Pseudomonadati</taxon>
        <taxon>Pseudomonadota</taxon>
        <taxon>Alphaproteobacteria</taxon>
        <taxon>Sphingomonadales</taxon>
        <taxon>Erythrobacteraceae</taxon>
        <taxon>Croceicoccus</taxon>
    </lineage>
</organism>
<evidence type="ECO:0000256" key="1">
    <source>
        <dbReference type="SAM" id="MobiDB-lite"/>
    </source>
</evidence>
<evidence type="ECO:0000259" key="3">
    <source>
        <dbReference type="Pfam" id="PF07811"/>
    </source>
</evidence>
<proteinExistence type="predicted"/>
<keyword evidence="2" id="KW-1133">Transmembrane helix</keyword>
<reference evidence="4 5" key="1">
    <citation type="journal article" date="2014" name="Int. J. Syst. Evol. Microbiol.">
        <title>Complete genome sequence of Corynebacterium casei LMG S-19264T (=DSM 44701T), isolated from a smear-ripened cheese.</title>
        <authorList>
            <consortium name="US DOE Joint Genome Institute (JGI-PGF)"/>
            <person name="Walter F."/>
            <person name="Albersmeier A."/>
            <person name="Kalinowski J."/>
            <person name="Ruckert C."/>
        </authorList>
    </citation>
    <scope>NUCLEOTIDE SEQUENCE [LARGE SCALE GENOMIC DNA]</scope>
    <source>
        <strain evidence="4 5">CGMCC 1.15358</strain>
    </source>
</reference>
<feature type="transmembrane region" description="Helical" evidence="2">
    <location>
        <begin position="21"/>
        <end position="41"/>
    </location>
</feature>
<dbReference type="EMBL" id="BMIO01000006">
    <property type="protein sequence ID" value="GGD46548.1"/>
    <property type="molecule type" value="Genomic_DNA"/>
</dbReference>
<dbReference type="RefSeq" id="WP_066761926.1">
    <property type="nucleotide sequence ID" value="NZ_BMIO01000006.1"/>
</dbReference>
<dbReference type="Pfam" id="PF07811">
    <property type="entry name" value="TadE"/>
    <property type="match status" value="1"/>
</dbReference>
<gene>
    <name evidence="4" type="ORF">GCM10010989_20980</name>
</gene>
<dbReference type="Proteomes" id="UP000598997">
    <property type="component" value="Unassembled WGS sequence"/>
</dbReference>